<evidence type="ECO:0000313" key="26">
    <source>
        <dbReference type="Proteomes" id="UP000516314"/>
    </source>
</evidence>
<dbReference type="InterPro" id="IPR002885">
    <property type="entry name" value="PPR_rpt"/>
</dbReference>
<feature type="domain" description="RNA polymerase Rpb2" evidence="24">
    <location>
        <begin position="657"/>
        <end position="708"/>
    </location>
</feature>
<dbReference type="Pfam" id="PF04565">
    <property type="entry name" value="RNA_pol_Rpb2_3"/>
    <property type="match status" value="1"/>
</dbReference>
<evidence type="ECO:0000256" key="11">
    <source>
        <dbReference type="ARBA" id="ARBA00023163"/>
    </source>
</evidence>
<evidence type="ECO:0000259" key="18">
    <source>
        <dbReference type="Pfam" id="PF00562"/>
    </source>
</evidence>
<name>A0A7G2F1C7_ARATH</name>
<dbReference type="GO" id="GO:0031047">
    <property type="term" value="P:regulatory ncRNA-mediated gene silencing"/>
    <property type="evidence" value="ECO:0007669"/>
    <property type="project" value="UniProtKB-ARBA"/>
</dbReference>
<dbReference type="InterPro" id="IPR037034">
    <property type="entry name" value="RNA_pol_Rpb2_2_sf"/>
</dbReference>
<dbReference type="Pfam" id="PF01535">
    <property type="entry name" value="PPR"/>
    <property type="match status" value="1"/>
</dbReference>
<evidence type="ECO:0000256" key="16">
    <source>
        <dbReference type="RuleBase" id="RU363031"/>
    </source>
</evidence>
<feature type="domain" description="RNA polymerase beta subunit protrusion" evidence="21">
    <location>
        <begin position="38"/>
        <end position="447"/>
    </location>
</feature>
<feature type="repeat" description="PPR" evidence="15">
    <location>
        <begin position="1281"/>
        <end position="1315"/>
    </location>
</feature>
<reference evidence="25 26" key="1">
    <citation type="submission" date="2020-09" db="EMBL/GenBank/DDBJ databases">
        <authorList>
            <person name="Ashkenazy H."/>
        </authorList>
    </citation>
    <scope>NUCLEOTIDE SEQUENCE [LARGE SCALE GENOMIC DNA]</scope>
    <source>
        <strain evidence="26">cv. Cdm-0</strain>
    </source>
</reference>
<dbReference type="InterPro" id="IPR007642">
    <property type="entry name" value="RNA_pol_Rpb2_2"/>
</dbReference>
<dbReference type="GO" id="GO:0003899">
    <property type="term" value="F:DNA-directed RNA polymerase activity"/>
    <property type="evidence" value="ECO:0007669"/>
    <property type="project" value="UniProtKB-EC"/>
</dbReference>
<dbReference type="Gene3D" id="2.40.50.150">
    <property type="match status" value="1"/>
</dbReference>
<evidence type="ECO:0000256" key="4">
    <source>
        <dbReference type="ARBA" id="ARBA00022679"/>
    </source>
</evidence>
<dbReference type="PANTHER" id="PTHR20856">
    <property type="entry name" value="DNA-DIRECTED RNA POLYMERASE I SUBUNIT 2"/>
    <property type="match status" value="1"/>
</dbReference>
<dbReference type="InterPro" id="IPR007121">
    <property type="entry name" value="RNA_pol_bsu_CS"/>
</dbReference>
<feature type="region of interest" description="Disordered" evidence="17">
    <location>
        <begin position="852"/>
        <end position="871"/>
    </location>
</feature>
<dbReference type="Gene3D" id="2.40.270.10">
    <property type="entry name" value="DNA-directed RNA polymerase, subunit 2, domain 6"/>
    <property type="match status" value="1"/>
</dbReference>
<keyword evidence="11 16" id="KW-0804">Transcription</keyword>
<feature type="domain" description="RNA polymerase Rpb2" evidence="23">
    <location>
        <begin position="571"/>
        <end position="632"/>
    </location>
</feature>
<keyword evidence="6" id="KW-0479">Metal-binding</keyword>
<dbReference type="GO" id="GO:0008270">
    <property type="term" value="F:zinc ion binding"/>
    <property type="evidence" value="ECO:0007669"/>
    <property type="project" value="UniProtKB-KW"/>
</dbReference>
<keyword evidence="7" id="KW-0677">Repeat</keyword>
<dbReference type="GO" id="GO:0003677">
    <property type="term" value="F:DNA binding"/>
    <property type="evidence" value="ECO:0007669"/>
    <property type="project" value="InterPro"/>
</dbReference>
<dbReference type="InterPro" id="IPR007645">
    <property type="entry name" value="RNA_pol_Rpb2_3"/>
</dbReference>
<dbReference type="FunFam" id="3.90.1100.10:FF:000003">
    <property type="entry name" value="DNA-directed RNA polymerase subunit beta"/>
    <property type="match status" value="1"/>
</dbReference>
<comment type="subcellular location">
    <subcellularLocation>
        <location evidence="1">Nucleus</location>
    </subcellularLocation>
</comment>
<evidence type="ECO:0000256" key="17">
    <source>
        <dbReference type="SAM" id="MobiDB-lite"/>
    </source>
</evidence>
<dbReference type="FunFam" id="1.25.40.10:FF:001627">
    <property type="entry name" value="Pentatricopeptide repeat-containing protein, mitochondrial"/>
    <property type="match status" value="1"/>
</dbReference>
<dbReference type="FunFam" id="2.40.270.10:FF:000011">
    <property type="entry name" value="DNA-directed RNA polymerase subunit beta"/>
    <property type="match status" value="1"/>
</dbReference>
<evidence type="ECO:0000259" key="23">
    <source>
        <dbReference type="Pfam" id="PF04566"/>
    </source>
</evidence>
<evidence type="ECO:0000256" key="12">
    <source>
        <dbReference type="ARBA" id="ARBA00023242"/>
    </source>
</evidence>
<dbReference type="Pfam" id="PF13041">
    <property type="entry name" value="PPR_2"/>
    <property type="match status" value="1"/>
</dbReference>
<keyword evidence="8" id="KW-0863">Zinc-finger</keyword>
<dbReference type="Gene3D" id="3.90.1100.10">
    <property type="match status" value="1"/>
</dbReference>
<dbReference type="InterPro" id="IPR015712">
    <property type="entry name" value="DNA-dir_RNA_pol_su2"/>
</dbReference>
<dbReference type="PROSITE" id="PS51375">
    <property type="entry name" value="PPR"/>
    <property type="match status" value="2"/>
</dbReference>
<evidence type="ECO:0000259" key="21">
    <source>
        <dbReference type="Pfam" id="PF04563"/>
    </source>
</evidence>
<dbReference type="FunFam" id="2.40.50.150:FF:000002">
    <property type="entry name" value="DNA-directed RNA polymerase subunit beta"/>
    <property type="match status" value="1"/>
</dbReference>
<keyword evidence="10" id="KW-0460">Magnesium</keyword>
<evidence type="ECO:0000259" key="24">
    <source>
        <dbReference type="Pfam" id="PF04567"/>
    </source>
</evidence>
<dbReference type="Pfam" id="PF04560">
    <property type="entry name" value="RNA_pol_Rpb2_7"/>
    <property type="match status" value="1"/>
</dbReference>
<keyword evidence="12" id="KW-0539">Nucleus</keyword>
<accession>A0A7G2F1C7</accession>
<feature type="compositionally biased region" description="Polar residues" evidence="17">
    <location>
        <begin position="879"/>
        <end position="892"/>
    </location>
</feature>
<dbReference type="InterPro" id="IPR007120">
    <property type="entry name" value="DNA-dir_RNAP_su2_dom"/>
</dbReference>
<dbReference type="FunFam" id="3.90.1070.20:FF:000001">
    <property type="entry name" value="DNA-directed RNA polymerase subunit beta"/>
    <property type="match status" value="1"/>
</dbReference>
<dbReference type="InterPro" id="IPR007644">
    <property type="entry name" value="RNA_pol_bsu_protrusion"/>
</dbReference>
<feature type="domain" description="DNA-directed RNA polymerase subunit 2 hybrid-binding" evidence="18">
    <location>
        <begin position="715"/>
        <end position="1085"/>
    </location>
</feature>
<proteinExistence type="inferred from homology"/>
<evidence type="ECO:0000256" key="8">
    <source>
        <dbReference type="ARBA" id="ARBA00022771"/>
    </source>
</evidence>
<dbReference type="FunFam" id="3.90.1800.10:FF:000002">
    <property type="entry name" value="DNA-directed RNA polymerase subunit beta"/>
    <property type="match status" value="1"/>
</dbReference>
<feature type="domain" description="RNA polymerase Rpb2" evidence="22">
    <location>
        <begin position="472"/>
        <end position="536"/>
    </location>
</feature>
<dbReference type="InterPro" id="IPR037033">
    <property type="entry name" value="DNA-dir_RNAP_su2_hyb_sf"/>
</dbReference>
<dbReference type="InterPro" id="IPR007641">
    <property type="entry name" value="RNA_pol_Rpb2_7"/>
</dbReference>
<gene>
    <name evidence="25" type="ORF">AT9943_LOCUS16275</name>
</gene>
<dbReference type="InterPro" id="IPR007646">
    <property type="entry name" value="RNA_pol_Rpb2_4"/>
</dbReference>
<evidence type="ECO:0000256" key="3">
    <source>
        <dbReference type="ARBA" id="ARBA00022478"/>
    </source>
</evidence>
<dbReference type="Gene3D" id="3.90.1110.10">
    <property type="entry name" value="RNA polymerase Rpb2, domain 2"/>
    <property type="match status" value="1"/>
</dbReference>
<dbReference type="FunFam" id="3.90.1100.10:FF:000005">
    <property type="entry name" value="DNA-directed RNA polymerase subunit beta"/>
    <property type="match status" value="1"/>
</dbReference>
<dbReference type="Pfam" id="PF04567">
    <property type="entry name" value="RNA_pol_Rpb2_5"/>
    <property type="match status" value="1"/>
</dbReference>
<evidence type="ECO:0000259" key="22">
    <source>
        <dbReference type="Pfam" id="PF04565"/>
    </source>
</evidence>
<evidence type="ECO:0000256" key="6">
    <source>
        <dbReference type="ARBA" id="ARBA00022723"/>
    </source>
</evidence>
<comment type="function">
    <text evidence="14">Essential for the completion of the three rounds of mitosis in female megaspores required for the development of mature gametophytes.</text>
</comment>
<dbReference type="Gene3D" id="1.25.40.10">
    <property type="entry name" value="Tetratricopeptide repeat domain"/>
    <property type="match status" value="2"/>
</dbReference>
<dbReference type="Pfam" id="PF04561">
    <property type="entry name" value="RNA_pol_Rpb2_2"/>
    <property type="match status" value="1"/>
</dbReference>
<dbReference type="PROSITE" id="PS01166">
    <property type="entry name" value="RNA_POL_BETA"/>
    <property type="match status" value="1"/>
</dbReference>
<evidence type="ECO:0000259" key="20">
    <source>
        <dbReference type="Pfam" id="PF04561"/>
    </source>
</evidence>
<comment type="function">
    <text evidence="16">DNA-dependent RNA polymerase catalyzes the transcription of DNA into RNA using the four ribonucleoside triphosphates as substrates.</text>
</comment>
<evidence type="ECO:0000256" key="7">
    <source>
        <dbReference type="ARBA" id="ARBA00022737"/>
    </source>
</evidence>
<dbReference type="Pfam" id="PF04566">
    <property type="entry name" value="RNA_pol_Rpb2_4"/>
    <property type="match status" value="1"/>
</dbReference>
<dbReference type="GO" id="GO:0032549">
    <property type="term" value="F:ribonucleoside binding"/>
    <property type="evidence" value="ECO:0007669"/>
    <property type="project" value="InterPro"/>
</dbReference>
<keyword evidence="5 16" id="KW-0548">Nucleotidyltransferase</keyword>
<dbReference type="NCBIfam" id="NF007175">
    <property type="entry name" value="PRK09606.1"/>
    <property type="match status" value="1"/>
</dbReference>
<dbReference type="Pfam" id="PF00562">
    <property type="entry name" value="RNA_pol_Rpb2_6"/>
    <property type="match status" value="1"/>
</dbReference>
<dbReference type="GO" id="GO:0006351">
    <property type="term" value="P:DNA-templated transcription"/>
    <property type="evidence" value="ECO:0007669"/>
    <property type="project" value="InterPro"/>
</dbReference>
<feature type="domain" description="RNA polymerase Rpb2" evidence="19">
    <location>
        <begin position="1087"/>
        <end position="1178"/>
    </location>
</feature>
<comment type="catalytic activity">
    <reaction evidence="13 16">
        <text>RNA(n) + a ribonucleoside 5'-triphosphate = RNA(n+1) + diphosphate</text>
        <dbReference type="Rhea" id="RHEA:21248"/>
        <dbReference type="Rhea" id="RHEA-COMP:14527"/>
        <dbReference type="Rhea" id="RHEA-COMP:17342"/>
        <dbReference type="ChEBI" id="CHEBI:33019"/>
        <dbReference type="ChEBI" id="CHEBI:61557"/>
        <dbReference type="ChEBI" id="CHEBI:140395"/>
        <dbReference type="EC" id="2.7.7.6"/>
    </reaction>
</comment>
<feature type="region of interest" description="Disordered" evidence="17">
    <location>
        <begin position="877"/>
        <end position="897"/>
    </location>
</feature>
<evidence type="ECO:0000256" key="10">
    <source>
        <dbReference type="ARBA" id="ARBA00022842"/>
    </source>
</evidence>
<dbReference type="FunFam" id="1.25.40.10:FF:002127">
    <property type="entry name" value="Pentatricopeptide repeat-containing protein At4g21705, mitochondrial"/>
    <property type="match status" value="1"/>
</dbReference>
<evidence type="ECO:0000256" key="2">
    <source>
        <dbReference type="ARBA" id="ARBA00006835"/>
    </source>
</evidence>
<keyword evidence="4 16" id="KW-0808">Transferase</keyword>
<dbReference type="NCBIfam" id="TIGR00756">
    <property type="entry name" value="PPR"/>
    <property type="match status" value="2"/>
</dbReference>
<dbReference type="SUPFAM" id="SSF64484">
    <property type="entry name" value="beta and beta-prime subunits of DNA dependent RNA-polymerase"/>
    <property type="match status" value="1"/>
</dbReference>
<evidence type="ECO:0000313" key="25">
    <source>
        <dbReference type="EMBL" id="CAD5328639.1"/>
    </source>
</evidence>
<protein>
    <recommendedName>
        <fullName evidence="16">DNA-directed RNA polymerase subunit beta</fullName>
        <ecNumber evidence="16">2.7.7.6</ecNumber>
    </recommendedName>
</protein>
<dbReference type="EMBL" id="LR881469">
    <property type="protein sequence ID" value="CAD5328639.1"/>
    <property type="molecule type" value="Genomic_DNA"/>
</dbReference>
<feature type="domain" description="RNA polymerase Rpb2" evidence="20">
    <location>
        <begin position="208"/>
        <end position="399"/>
    </location>
</feature>
<evidence type="ECO:0000256" key="5">
    <source>
        <dbReference type="ARBA" id="ARBA00022695"/>
    </source>
</evidence>
<evidence type="ECO:0000259" key="19">
    <source>
        <dbReference type="Pfam" id="PF04560"/>
    </source>
</evidence>
<dbReference type="EC" id="2.7.7.6" evidence="16"/>
<sequence length="1648" mass="187757">MEYNEYEPEPQYVEDDDDEEITQEDAWAVISAYFEEKGLVRQQLDSFDEFIQNTMQEIVDESADIEIRPESQHNPGHQSDFAETIYKISFGQIYLSKPMMTESDGETATLFPKAARLRNLTYSAPLYVDVTKRVIKKGHDGEEVTETQDFTKVFIGKVPIMLRSSYCTLFQNSEKDLTELGECPYDQGGYFIINGSEKVLIAQEKMSTNHVYVFKKRQPNKYAYVGEVRSMAENQNRPPSTMFVRMLARASAKGGSSGQYIRCTLPYIRTEIPIIIVFRALGFVADKDILEHICYDFADTQMMELLRPSLEEAFVIQNQLVALDYIGKRGATVGVTKEKRIKYARDILQKEMLPHVGIGEHCETKKAYYFGYIIHRLLLCALGRRPEDDRDHYGNKRLDLAGPLLGGLFRMLFRKLTRDVRSYVQKCVDNGKEVNLQFAIKAKTITSGLKYSLATGNWGQANAAGTRAGVSQVLNRLTYASTLSHLRRLNSPIGREGKLAKPRQLHNSQWGMMCPAETPEGQACGLVKNLALMVYITVGSAAYPILEFLEEWGTENFEEISPSVIPQATKIFVNGMWVGVHRDPDMLVKTLRRLRRRVDVNTEVGVVRDIRLKELRIYTDYGRCSRPLFIVDNQKLLIKKRDIYALQQRESAEEDGWHHLVAKGFIEYIDTEEEETTMISMTISDLVQARLRPEEAYTENYTHCEIHPSLILGVCASIIPFPDHNQSPRNTYQSAMGKQAMGIYVTNYQFRMDTLAYVLYYPQKPLVTTRAMEHLHFRQLPAGINAIVAISCYSGYNQEDSVIMNQSSIDRGFFRSLFFRSYRDEEKKMGTLVKEDFGRPDRGSTMGMRHGSYDKLDDDGLAPPGTRVSGEDVIIGKTTPISQDEAQGQSSRYTRRDHSISLRHSETGMVDQVLLTTNADGLRFVKVRVRSVRIPQIGDKFSSRHGQKGTVGMTYTQEDMPWTIEGVTPDIIVNPHAIPSRMTIGQLIECIMGKVAAHMGKEGDATPFTDVTVDNISKALHKCGYQMRGFERMYNGHTGRPLTAMIFLGPTYYQRLKHMVDDKIHSRGRGPVQILTRQPAEGRSRDGGLRFGEMERDCMIAHGAAHFLKERLFDQSDAYRVHVCEVCGLIAIANLKKNSFECRGCKNKTDIVQVYIPYACKLLFQELMSMAIAPRMLTKHLKSAKGRHPLGDPKSSVYPELQNWVQCGKKVSVAELIRIVHDLRRRKRFLHALEVSKWMNETGVCVFSPTEHAVHLDLIGRVYGFVTAEEYFENLKEQYKNDKTYGALLNCYVRQQNVEKSLLHFEKMKEMGFVTSSLTYNNIMCLYTNIGQHEKVPKVLEEMKEENVAPDNYSYRICINAFGAMYDLERIGGTLRDMERRQDITMDWNTYAVAAKFYIDGGDCDRAVELLKMSENRLEKKDGEGYNHLITLYARLGKKIEVLRLWDLEKDVCKRRINQDYLTVLQSLVKIDALVEAEEVLTEWKSSGNCYDFRVPNTVIRGYIGKSMEEKAEAMLEDLARRGKATTPESWELVATAYAEKGTLENAFKCMKTALGVEVGSRKWRPGLTLVTSVLSWVGDEGSLKEVESFVASLRNCIGVNKQMYHALVKADIREGGRNIDTLLQRMKDDKIEIDEETTVILSTRSPC</sequence>
<dbReference type="Pfam" id="PF04563">
    <property type="entry name" value="RNA_pol_Rpb2_1"/>
    <property type="match status" value="1"/>
</dbReference>
<evidence type="ECO:0000256" key="9">
    <source>
        <dbReference type="ARBA" id="ARBA00022833"/>
    </source>
</evidence>
<comment type="similarity">
    <text evidence="2 16">Belongs to the RNA polymerase beta chain family.</text>
</comment>
<keyword evidence="9" id="KW-0862">Zinc</keyword>
<evidence type="ECO:0000256" key="15">
    <source>
        <dbReference type="PROSITE-ProRule" id="PRU00708"/>
    </source>
</evidence>
<keyword evidence="3 16" id="KW-0240">DNA-directed RNA polymerase</keyword>
<evidence type="ECO:0000256" key="1">
    <source>
        <dbReference type="ARBA" id="ARBA00004123"/>
    </source>
</evidence>
<dbReference type="InterPro" id="IPR007647">
    <property type="entry name" value="RNA_pol_Rpb2_5"/>
</dbReference>
<dbReference type="GO" id="GO:0005665">
    <property type="term" value="C:RNA polymerase II, core complex"/>
    <property type="evidence" value="ECO:0007669"/>
    <property type="project" value="UniProtKB-ARBA"/>
</dbReference>
<feature type="repeat" description="PPR" evidence="15">
    <location>
        <begin position="1316"/>
        <end position="1350"/>
    </location>
</feature>
<dbReference type="CDD" id="cd00653">
    <property type="entry name" value="RNA_pol_B_RPB2"/>
    <property type="match status" value="1"/>
</dbReference>
<dbReference type="Proteomes" id="UP000516314">
    <property type="component" value="Chromosome 4"/>
</dbReference>
<dbReference type="FunFam" id="3.90.1110.10:FF:000005">
    <property type="entry name" value="DNA-directed RNA polymerase subunit beta"/>
    <property type="match status" value="1"/>
</dbReference>
<organism evidence="25 26">
    <name type="scientific">Arabidopsis thaliana</name>
    <name type="common">Mouse-ear cress</name>
    <dbReference type="NCBI Taxonomy" id="3702"/>
    <lineage>
        <taxon>Eukaryota</taxon>
        <taxon>Viridiplantae</taxon>
        <taxon>Streptophyta</taxon>
        <taxon>Embryophyta</taxon>
        <taxon>Tracheophyta</taxon>
        <taxon>Spermatophyta</taxon>
        <taxon>Magnoliopsida</taxon>
        <taxon>eudicotyledons</taxon>
        <taxon>Gunneridae</taxon>
        <taxon>Pentapetalae</taxon>
        <taxon>rosids</taxon>
        <taxon>malvids</taxon>
        <taxon>Brassicales</taxon>
        <taxon>Brassicaceae</taxon>
        <taxon>Camelineae</taxon>
        <taxon>Arabidopsis</taxon>
    </lineage>
</organism>
<dbReference type="Gene3D" id="3.90.1800.10">
    <property type="entry name" value="RNA polymerase alpha subunit dimerisation domain"/>
    <property type="match status" value="1"/>
</dbReference>
<evidence type="ECO:0000256" key="14">
    <source>
        <dbReference type="ARBA" id="ARBA00058576"/>
    </source>
</evidence>
<dbReference type="InterPro" id="IPR014724">
    <property type="entry name" value="RNA_pol_RPB2_OB-fold"/>
</dbReference>
<evidence type="ECO:0000256" key="13">
    <source>
        <dbReference type="ARBA" id="ARBA00048552"/>
    </source>
</evidence>
<dbReference type="InterPro" id="IPR011990">
    <property type="entry name" value="TPR-like_helical_dom_sf"/>
</dbReference>